<reference evidence="3 4" key="1">
    <citation type="submission" date="2017-06" db="EMBL/GenBank/DDBJ databases">
        <title>A platform for efficient transgenesis in Macrostomum lignano, a flatworm model organism for stem cell research.</title>
        <authorList>
            <person name="Berezikov E."/>
        </authorList>
    </citation>
    <scope>NUCLEOTIDE SEQUENCE [LARGE SCALE GENOMIC DNA]</scope>
    <source>
        <strain evidence="3">DV1</strain>
        <tissue evidence="3">Whole organism</tissue>
    </source>
</reference>
<feature type="chain" id="PRO_5011916117" evidence="1">
    <location>
        <begin position="25"/>
        <end position="90"/>
    </location>
</feature>
<evidence type="ECO:0000313" key="2">
    <source>
        <dbReference type="EMBL" id="PAA72860.1"/>
    </source>
</evidence>
<feature type="signal peptide" evidence="1">
    <location>
        <begin position="1"/>
        <end position="24"/>
    </location>
</feature>
<evidence type="ECO:0000256" key="1">
    <source>
        <dbReference type="SAM" id="SignalP"/>
    </source>
</evidence>
<accession>A0A267FH18</accession>
<dbReference type="OrthoDB" id="6147680at2759"/>
<evidence type="ECO:0000313" key="3">
    <source>
        <dbReference type="EMBL" id="PAA73061.1"/>
    </source>
</evidence>
<sequence>MTKLLLLLSAALMAVNLLSHSASAKDLLDTDELDKADINGDASLWQDKKRAGAWSSGFGKRAGAWSSGFGKRAGAWNSGFGKRAGAWNSG</sequence>
<protein>
    <submittedName>
        <fullName evidence="3">Uncharacterized protein</fullName>
    </submittedName>
</protein>
<gene>
    <name evidence="3" type="ORF">BOX15_Mlig020154g1</name>
    <name evidence="2" type="ORF">BOX15_Mlig020154g2</name>
</gene>
<dbReference type="Proteomes" id="UP000215902">
    <property type="component" value="Unassembled WGS sequence"/>
</dbReference>
<organism evidence="3 4">
    <name type="scientific">Macrostomum lignano</name>
    <dbReference type="NCBI Taxonomy" id="282301"/>
    <lineage>
        <taxon>Eukaryota</taxon>
        <taxon>Metazoa</taxon>
        <taxon>Spiralia</taxon>
        <taxon>Lophotrochozoa</taxon>
        <taxon>Platyhelminthes</taxon>
        <taxon>Rhabditophora</taxon>
        <taxon>Macrostomorpha</taxon>
        <taxon>Macrostomida</taxon>
        <taxon>Macrostomidae</taxon>
        <taxon>Macrostomum</taxon>
    </lineage>
</organism>
<evidence type="ECO:0000313" key="4">
    <source>
        <dbReference type="Proteomes" id="UP000215902"/>
    </source>
</evidence>
<comment type="caution">
    <text evidence="3">The sequence shown here is derived from an EMBL/GenBank/DDBJ whole genome shotgun (WGS) entry which is preliminary data.</text>
</comment>
<feature type="non-terminal residue" evidence="3">
    <location>
        <position position="90"/>
    </location>
</feature>
<name>A0A267FH18_9PLAT</name>
<dbReference type="AlphaFoldDB" id="A0A267FH18"/>
<dbReference type="EMBL" id="NIVC01001056">
    <property type="protein sequence ID" value="PAA72860.1"/>
    <property type="molecule type" value="Genomic_DNA"/>
</dbReference>
<proteinExistence type="predicted"/>
<keyword evidence="4" id="KW-1185">Reference proteome</keyword>
<keyword evidence="1" id="KW-0732">Signal</keyword>
<dbReference type="EMBL" id="NIVC01001039">
    <property type="protein sequence ID" value="PAA73061.1"/>
    <property type="molecule type" value="Genomic_DNA"/>
</dbReference>